<comment type="caution">
    <text evidence="1">The sequence shown here is derived from an EMBL/GenBank/DDBJ whole genome shotgun (WGS) entry which is preliminary data.</text>
</comment>
<accession>A0A232ESV7</accession>
<proteinExistence type="predicted"/>
<keyword evidence="2" id="KW-1185">Reference proteome</keyword>
<reference evidence="1 2" key="1">
    <citation type="journal article" date="2017" name="Curr. Biol.">
        <title>The Evolution of Venom by Co-option of Single-Copy Genes.</title>
        <authorList>
            <person name="Martinson E.O."/>
            <person name="Mrinalini"/>
            <person name="Kelkar Y.D."/>
            <person name="Chang C.H."/>
            <person name="Werren J.H."/>
        </authorList>
    </citation>
    <scope>NUCLEOTIDE SEQUENCE [LARGE SCALE GENOMIC DNA]</scope>
    <source>
        <strain evidence="1 2">Alberta</strain>
        <tissue evidence="1">Whole body</tissue>
    </source>
</reference>
<sequence length="109" mass="11987">MASSQLREHLPPLGSGTRHLALVFGIRPRPLDIHTSPSSTSSRVRWAITFIRSSISRKLFLLANAAYLFLRFAASSGSVRLLGYGPRYARINAASGSRVRVPLRHPGAY</sequence>
<protein>
    <submittedName>
        <fullName evidence="1">Uncharacterized protein</fullName>
    </submittedName>
</protein>
<evidence type="ECO:0000313" key="2">
    <source>
        <dbReference type="Proteomes" id="UP000215335"/>
    </source>
</evidence>
<dbReference type="EMBL" id="NNAY01002371">
    <property type="protein sequence ID" value="OXU21439.1"/>
    <property type="molecule type" value="Genomic_DNA"/>
</dbReference>
<name>A0A232ESV7_9HYME</name>
<gene>
    <name evidence="1" type="ORF">TSAR_009561</name>
</gene>
<evidence type="ECO:0000313" key="1">
    <source>
        <dbReference type="EMBL" id="OXU21439.1"/>
    </source>
</evidence>
<dbReference type="Proteomes" id="UP000215335">
    <property type="component" value="Unassembled WGS sequence"/>
</dbReference>
<organism evidence="1 2">
    <name type="scientific">Trichomalopsis sarcophagae</name>
    <dbReference type="NCBI Taxonomy" id="543379"/>
    <lineage>
        <taxon>Eukaryota</taxon>
        <taxon>Metazoa</taxon>
        <taxon>Ecdysozoa</taxon>
        <taxon>Arthropoda</taxon>
        <taxon>Hexapoda</taxon>
        <taxon>Insecta</taxon>
        <taxon>Pterygota</taxon>
        <taxon>Neoptera</taxon>
        <taxon>Endopterygota</taxon>
        <taxon>Hymenoptera</taxon>
        <taxon>Apocrita</taxon>
        <taxon>Proctotrupomorpha</taxon>
        <taxon>Chalcidoidea</taxon>
        <taxon>Pteromalidae</taxon>
        <taxon>Pteromalinae</taxon>
        <taxon>Trichomalopsis</taxon>
    </lineage>
</organism>
<dbReference type="AlphaFoldDB" id="A0A232ESV7"/>